<evidence type="ECO:0000256" key="1">
    <source>
        <dbReference type="SAM" id="MobiDB-lite"/>
    </source>
</evidence>
<dbReference type="STRING" id="1122181.GCA_000382265_02029"/>
<dbReference type="InterPro" id="IPR028992">
    <property type="entry name" value="Hedgehog/Intein_dom"/>
</dbReference>
<evidence type="ECO:0000313" key="3">
    <source>
        <dbReference type="EMBL" id="ARU01415.1"/>
    </source>
</evidence>
<sequence>MPSRSNTASAYSDPRGPDPQGPDLPGPDPARPPQDKALRHRPERKYTITCLAGGRLIQTSAMAPATAAFEDAFAALGRGTIVQTRHGPVAVEDLLPGDGLRLIDGSYAPLLWRGMITITPCDAGPARHSLTRITADALGIGRPLQDLVLGPAARLYHATSNVAKLTGKKAAYIPAHDFVDGEQFIALRPAAPVDLYQLGFGAQETLMVNGIGVESLHPGTAFSLGLRGAALAQYLALFPHLRRLDDVGLFRHPRLRLRDLDRQA</sequence>
<name>A0A1Y0ECT1_9RHOB</name>
<evidence type="ECO:0000259" key="2">
    <source>
        <dbReference type="Pfam" id="PF13403"/>
    </source>
</evidence>
<reference evidence="3 4" key="1">
    <citation type="submission" date="2017-05" db="EMBL/GenBank/DDBJ databases">
        <title>Genome Sequence of Loktanella vestfoldensis Strain SMR4r Isolated from a Culture of the Diatom Skeletonema marinoi.</title>
        <authorList>
            <person name="Topel M."/>
            <person name="Pinder M.I.M."/>
            <person name="Johansson O.N."/>
            <person name="Kourtchenko O."/>
            <person name="Godhe A."/>
            <person name="Clarke A.K."/>
        </authorList>
    </citation>
    <scope>NUCLEOTIDE SEQUENCE [LARGE SCALE GENOMIC DNA]</scope>
    <source>
        <strain evidence="3 4">SMR4r</strain>
    </source>
</reference>
<feature type="domain" description="Hedgehog/Intein (Hint)" evidence="2">
    <location>
        <begin position="77"/>
        <end position="219"/>
    </location>
</feature>
<feature type="region of interest" description="Disordered" evidence="1">
    <location>
        <begin position="1"/>
        <end position="44"/>
    </location>
</feature>
<dbReference type="Proteomes" id="UP000195273">
    <property type="component" value="Chromosome"/>
</dbReference>
<dbReference type="OrthoDB" id="6305173at2"/>
<organism evidence="3 4">
    <name type="scientific">Yoonia vestfoldensis</name>
    <dbReference type="NCBI Taxonomy" id="245188"/>
    <lineage>
        <taxon>Bacteria</taxon>
        <taxon>Pseudomonadati</taxon>
        <taxon>Pseudomonadota</taxon>
        <taxon>Alphaproteobacteria</taxon>
        <taxon>Rhodobacterales</taxon>
        <taxon>Paracoccaceae</taxon>
        <taxon>Yoonia</taxon>
    </lineage>
</organism>
<accession>A0A1Y0ECT1</accession>
<keyword evidence="4" id="KW-1185">Reference proteome</keyword>
<dbReference type="EMBL" id="CP021431">
    <property type="protein sequence ID" value="ARU01415.1"/>
    <property type="molecule type" value="Genomic_DNA"/>
</dbReference>
<dbReference type="RefSeq" id="WP_087208169.1">
    <property type="nucleotide sequence ID" value="NZ_CP021431.1"/>
</dbReference>
<evidence type="ECO:0000313" key="4">
    <source>
        <dbReference type="Proteomes" id="UP000195273"/>
    </source>
</evidence>
<dbReference type="Pfam" id="PF13403">
    <property type="entry name" value="Hint_2"/>
    <property type="match status" value="1"/>
</dbReference>
<feature type="compositionally biased region" description="Pro residues" evidence="1">
    <location>
        <begin position="17"/>
        <end position="32"/>
    </location>
</feature>
<dbReference type="AlphaFoldDB" id="A0A1Y0ECT1"/>
<feature type="compositionally biased region" description="Polar residues" evidence="1">
    <location>
        <begin position="1"/>
        <end position="10"/>
    </location>
</feature>
<dbReference type="KEGG" id="lvs:LOKVESSMR4R_02107"/>
<proteinExistence type="predicted"/>
<protein>
    <submittedName>
        <fullName evidence="3">Hint domain protein</fullName>
    </submittedName>
</protein>
<gene>
    <name evidence="3" type="ORF">LOKVESSMR4R_02107</name>
</gene>